<gene>
    <name evidence="4" type="ORF">PF002_g13992</name>
</gene>
<dbReference type="GO" id="GO:0005525">
    <property type="term" value="F:GTP binding"/>
    <property type="evidence" value="ECO:0007669"/>
    <property type="project" value="InterPro"/>
</dbReference>
<dbReference type="GO" id="GO:0016020">
    <property type="term" value="C:membrane"/>
    <property type="evidence" value="ECO:0007669"/>
    <property type="project" value="TreeGrafter"/>
</dbReference>
<evidence type="ECO:0000313" key="5">
    <source>
        <dbReference type="Proteomes" id="UP000440367"/>
    </source>
</evidence>
<dbReference type="Gene3D" id="3.40.50.300">
    <property type="entry name" value="P-loop containing nucleotide triphosphate hydrolases"/>
    <property type="match status" value="1"/>
</dbReference>
<sequence length="786" mass="88229">MPRASSSNSSSSRAARQDADQRFVFLDLDSLLAAVRAHVLTHEAQFHTQLARFGSDVALAPAQLTVLLNDQQPARVQSWRATYCANPNAAEAKALEAVRSDGGTRVVWQLTQKGTPQHPTLEKMLTRHLAKTPAGGATRKTLVLATGALTKSLRSCVDAYLKAQWHVQLVTLQSCYSDCKSAELHTKFMDKYLQKLITGTHGVSAKDVERRGSSPSLRPEQSCSPVKPLDVDCYQDDKRAQLMLEQETSDIERRRTRLAGLPTGKYAVGSRHRHVFMNLDNIAGAVCNSQWLYQRVEGARSGYDVRLNFRALTERVCGAKAALSKRRLAAYRKMPRELALPLREFDWEIHALSPSSSGNKGLYYVLLDLLETAGAAKHKNTLVLVMGDGALGGSGADQKDATKELLTKFLDKNWFIEVHSWLHALNDWFVDLQEQNPYRVAVRPLDDAIHDLVYLKQDEEDVWVEPAWHEASSRHREAADPALYHSPGPQSPTAWGSTAIPALGLFPTTPLLTLEQKMEQRMRLENERKDLLERLQRNQEALDALELETWSMQILQQQELARVAQQASDKQLAIRMAEEEEMQLKLLREYEETQEEQPWMPHRGRIPIHVTISLDSRDIDSQRQRQGDNRTAASTMKLKSPKPFLDQVRTSEGERKLIDHLRDIGLDQYIELPQIAVMGDTSSGKSSLLSALSGVSFPSSDQLTTRCPTQLVLTRTDTFRGTVRLVRFQSGSSDVNAEGEEKEGLHRLEDVPDAITKLTQKLIDEGQYISDDQIVIEMCGPDLPNL</sequence>
<dbReference type="GO" id="GO:0005874">
    <property type="term" value="C:microtubule"/>
    <property type="evidence" value="ECO:0007669"/>
    <property type="project" value="TreeGrafter"/>
</dbReference>
<dbReference type="PANTHER" id="PTHR11566:SF21">
    <property type="entry name" value="DYNAMIN RELATED PROTEIN 1, ISOFORM A"/>
    <property type="match status" value="1"/>
</dbReference>
<dbReference type="PROSITE" id="PS51718">
    <property type="entry name" value="G_DYNAMIN_2"/>
    <property type="match status" value="1"/>
</dbReference>
<feature type="non-terminal residue" evidence="4">
    <location>
        <position position="786"/>
    </location>
</feature>
<organism evidence="4 5">
    <name type="scientific">Phytophthora fragariae</name>
    <dbReference type="NCBI Taxonomy" id="53985"/>
    <lineage>
        <taxon>Eukaryota</taxon>
        <taxon>Sar</taxon>
        <taxon>Stramenopiles</taxon>
        <taxon>Oomycota</taxon>
        <taxon>Peronosporomycetes</taxon>
        <taxon>Peronosporales</taxon>
        <taxon>Peronosporaceae</taxon>
        <taxon>Phytophthora</taxon>
    </lineage>
</organism>
<dbReference type="InterPro" id="IPR045063">
    <property type="entry name" value="Dynamin_N"/>
</dbReference>
<dbReference type="Pfam" id="PF00350">
    <property type="entry name" value="Dynamin_N"/>
    <property type="match status" value="1"/>
</dbReference>
<name>A0A6A3Z0R7_9STRA</name>
<proteinExistence type="predicted"/>
<dbReference type="InterPro" id="IPR027417">
    <property type="entry name" value="P-loop_NTPase"/>
</dbReference>
<evidence type="ECO:0000313" key="4">
    <source>
        <dbReference type="EMBL" id="KAE9226805.1"/>
    </source>
</evidence>
<dbReference type="GO" id="GO:0008017">
    <property type="term" value="F:microtubule binding"/>
    <property type="evidence" value="ECO:0007669"/>
    <property type="project" value="TreeGrafter"/>
</dbReference>
<evidence type="ECO:0000259" key="3">
    <source>
        <dbReference type="PROSITE" id="PS51718"/>
    </source>
</evidence>
<protein>
    <recommendedName>
        <fullName evidence="3">Dynamin-type G domain-containing protein</fullName>
    </recommendedName>
</protein>
<dbReference type="PRINTS" id="PR00195">
    <property type="entry name" value="DYNAMIN"/>
</dbReference>
<keyword evidence="1" id="KW-0175">Coiled coil</keyword>
<feature type="compositionally biased region" description="Polar residues" evidence="2">
    <location>
        <begin position="213"/>
        <end position="224"/>
    </location>
</feature>
<dbReference type="GO" id="GO:0005737">
    <property type="term" value="C:cytoplasm"/>
    <property type="evidence" value="ECO:0007669"/>
    <property type="project" value="TreeGrafter"/>
</dbReference>
<feature type="domain" description="Dynamin-type G" evidence="3">
    <location>
        <begin position="669"/>
        <end position="786"/>
    </location>
</feature>
<dbReference type="InterPro" id="IPR022812">
    <property type="entry name" value="Dynamin"/>
</dbReference>
<evidence type="ECO:0000256" key="2">
    <source>
        <dbReference type="SAM" id="MobiDB-lite"/>
    </source>
</evidence>
<dbReference type="SUPFAM" id="SSF52540">
    <property type="entry name" value="P-loop containing nucleoside triphosphate hydrolases"/>
    <property type="match status" value="1"/>
</dbReference>
<dbReference type="EMBL" id="QXGD01000733">
    <property type="protein sequence ID" value="KAE9226805.1"/>
    <property type="molecule type" value="Genomic_DNA"/>
</dbReference>
<reference evidence="4 5" key="1">
    <citation type="submission" date="2018-08" db="EMBL/GenBank/DDBJ databases">
        <title>Genomic investigation of the strawberry pathogen Phytophthora fragariae indicates pathogenicity is determined by transcriptional variation in three key races.</title>
        <authorList>
            <person name="Adams T.M."/>
            <person name="Armitage A.D."/>
            <person name="Sobczyk M.K."/>
            <person name="Bates H.J."/>
            <person name="Dunwell J.M."/>
            <person name="Nellist C.F."/>
            <person name="Harrison R.J."/>
        </authorList>
    </citation>
    <scope>NUCLEOTIDE SEQUENCE [LARGE SCALE GENOMIC DNA]</scope>
    <source>
        <strain evidence="4 5">BC-1</strain>
    </source>
</reference>
<evidence type="ECO:0000256" key="1">
    <source>
        <dbReference type="SAM" id="Coils"/>
    </source>
</evidence>
<feature type="coiled-coil region" evidence="1">
    <location>
        <begin position="514"/>
        <end position="597"/>
    </location>
</feature>
<dbReference type="InterPro" id="IPR030381">
    <property type="entry name" value="G_DYNAMIN_dom"/>
</dbReference>
<dbReference type="PANTHER" id="PTHR11566">
    <property type="entry name" value="DYNAMIN"/>
    <property type="match status" value="1"/>
</dbReference>
<dbReference type="GO" id="GO:0003924">
    <property type="term" value="F:GTPase activity"/>
    <property type="evidence" value="ECO:0007669"/>
    <property type="project" value="TreeGrafter"/>
</dbReference>
<feature type="region of interest" description="Disordered" evidence="2">
    <location>
        <begin position="204"/>
        <end position="225"/>
    </location>
</feature>
<dbReference type="AlphaFoldDB" id="A0A6A3Z0R7"/>
<comment type="caution">
    <text evidence="4">The sequence shown here is derived from an EMBL/GenBank/DDBJ whole genome shotgun (WGS) entry which is preliminary data.</text>
</comment>
<accession>A0A6A3Z0R7</accession>
<dbReference type="Proteomes" id="UP000440367">
    <property type="component" value="Unassembled WGS sequence"/>
</dbReference>